<dbReference type="InterPro" id="IPR049629">
    <property type="entry name" value="DPY30_SDC1_DD"/>
</dbReference>
<dbReference type="EMBL" id="BPLQ01007712">
    <property type="protein sequence ID" value="GIY31725.1"/>
    <property type="molecule type" value="Genomic_DNA"/>
</dbReference>
<gene>
    <name evidence="5" type="primary">AVEN_114948_1</name>
    <name evidence="5" type="ORF">CDAR_47231</name>
</gene>
<dbReference type="Proteomes" id="UP001054837">
    <property type="component" value="Unassembled WGS sequence"/>
</dbReference>
<name>A0AAV4SC28_9ARAC</name>
<comment type="subcellular location">
    <subcellularLocation>
        <location evidence="1">Nucleus</location>
    </subcellularLocation>
</comment>
<comment type="similarity">
    <text evidence="2">Belongs to the dpy-30 family.</text>
</comment>
<proteinExistence type="inferred from homology"/>
<dbReference type="CDD" id="cd22965">
    <property type="entry name" value="DD_DPY30_SDC1"/>
    <property type="match status" value="1"/>
</dbReference>
<organism evidence="5 6">
    <name type="scientific">Caerostris darwini</name>
    <dbReference type="NCBI Taxonomy" id="1538125"/>
    <lineage>
        <taxon>Eukaryota</taxon>
        <taxon>Metazoa</taxon>
        <taxon>Ecdysozoa</taxon>
        <taxon>Arthropoda</taxon>
        <taxon>Chelicerata</taxon>
        <taxon>Arachnida</taxon>
        <taxon>Araneae</taxon>
        <taxon>Araneomorphae</taxon>
        <taxon>Entelegynae</taxon>
        <taxon>Araneoidea</taxon>
        <taxon>Araneidae</taxon>
        <taxon>Caerostris</taxon>
    </lineage>
</organism>
<keyword evidence="3" id="KW-0539">Nucleus</keyword>
<evidence type="ECO:0000256" key="4">
    <source>
        <dbReference type="SAM" id="MobiDB-lite"/>
    </source>
</evidence>
<accession>A0AAV4SC28</accession>
<evidence type="ECO:0000313" key="6">
    <source>
        <dbReference type="Proteomes" id="UP001054837"/>
    </source>
</evidence>
<feature type="region of interest" description="Disordered" evidence="4">
    <location>
        <begin position="1"/>
        <end position="55"/>
    </location>
</feature>
<evidence type="ECO:0000313" key="5">
    <source>
        <dbReference type="EMBL" id="GIY31725.1"/>
    </source>
</evidence>
<evidence type="ECO:0000256" key="1">
    <source>
        <dbReference type="ARBA" id="ARBA00004123"/>
    </source>
</evidence>
<evidence type="ECO:0000256" key="3">
    <source>
        <dbReference type="ARBA" id="ARBA00023242"/>
    </source>
</evidence>
<dbReference type="Gene3D" id="1.20.890.10">
    <property type="entry name" value="cAMP-dependent protein kinase regulatory subunit, dimerization-anchoring domain"/>
    <property type="match status" value="1"/>
</dbReference>
<dbReference type="InterPro" id="IPR007858">
    <property type="entry name" value="Dpy-30_motif"/>
</dbReference>
<comment type="caution">
    <text evidence="5">The sequence shown here is derived from an EMBL/GenBank/DDBJ whole genome shotgun (WGS) entry which is preliminary data.</text>
</comment>
<sequence>MENVEQDTAGSSSDAVVPKDVTPTEEVQKKPSVNDKESSGESASKKPRTDFSVMSTRPYLDATVVPILLQALSSLARERPNDPIQFLADFLIRNKAQYSQNAAEPETSST</sequence>
<protein>
    <submittedName>
        <fullName evidence="5">Uncharacterized protein</fullName>
    </submittedName>
</protein>
<feature type="compositionally biased region" description="Basic and acidic residues" evidence="4">
    <location>
        <begin position="26"/>
        <end position="49"/>
    </location>
</feature>
<dbReference type="GO" id="GO:0005634">
    <property type="term" value="C:nucleus"/>
    <property type="evidence" value="ECO:0007669"/>
    <property type="project" value="UniProtKB-SubCell"/>
</dbReference>
<keyword evidence="6" id="KW-1185">Reference proteome</keyword>
<feature type="compositionally biased region" description="Polar residues" evidence="4">
    <location>
        <begin position="1"/>
        <end position="14"/>
    </location>
</feature>
<dbReference type="AlphaFoldDB" id="A0AAV4SC28"/>
<reference evidence="5 6" key="1">
    <citation type="submission" date="2021-06" db="EMBL/GenBank/DDBJ databases">
        <title>Caerostris darwini draft genome.</title>
        <authorList>
            <person name="Kono N."/>
            <person name="Arakawa K."/>
        </authorList>
    </citation>
    <scope>NUCLEOTIDE SEQUENCE [LARGE SCALE GENOMIC DNA]</scope>
</reference>
<evidence type="ECO:0000256" key="2">
    <source>
        <dbReference type="ARBA" id="ARBA00010849"/>
    </source>
</evidence>
<dbReference type="Pfam" id="PF05186">
    <property type="entry name" value="Dpy-30"/>
    <property type="match status" value="1"/>
</dbReference>